<feature type="compositionally biased region" description="Basic and acidic residues" evidence="2">
    <location>
        <begin position="550"/>
        <end position="579"/>
    </location>
</feature>
<feature type="compositionally biased region" description="Polar residues" evidence="2">
    <location>
        <begin position="434"/>
        <end position="443"/>
    </location>
</feature>
<evidence type="ECO:0000256" key="2">
    <source>
        <dbReference type="SAM" id="MobiDB-lite"/>
    </source>
</evidence>
<dbReference type="Proteomes" id="UP000240357">
    <property type="component" value="Unassembled WGS sequence"/>
</dbReference>
<feature type="compositionally biased region" description="Basic and acidic residues" evidence="2">
    <location>
        <begin position="713"/>
        <end position="724"/>
    </location>
</feature>
<feature type="coiled-coil region" evidence="1">
    <location>
        <begin position="785"/>
        <end position="812"/>
    </location>
</feature>
<evidence type="ECO:0000313" key="4">
    <source>
        <dbReference type="EMBL" id="PSR52324.1"/>
    </source>
</evidence>
<feature type="domain" description="eCIS core" evidence="3">
    <location>
        <begin position="199"/>
        <end position="274"/>
    </location>
</feature>
<feature type="compositionally biased region" description="Low complexity" evidence="2">
    <location>
        <begin position="324"/>
        <end position="333"/>
    </location>
</feature>
<reference evidence="4 5" key="1">
    <citation type="submission" date="2018-03" db="EMBL/GenBank/DDBJ databases">
        <title>Adhaeribacter sp. HMF7605 Genome sequencing and assembly.</title>
        <authorList>
            <person name="Kang H."/>
            <person name="Kang J."/>
            <person name="Cha I."/>
            <person name="Kim H."/>
            <person name="Joh K."/>
        </authorList>
    </citation>
    <scope>NUCLEOTIDE SEQUENCE [LARGE SCALE GENOMIC DNA]</scope>
    <source>
        <strain evidence="4 5">HMF7605</strain>
    </source>
</reference>
<evidence type="ECO:0000256" key="1">
    <source>
        <dbReference type="SAM" id="Coils"/>
    </source>
</evidence>
<evidence type="ECO:0000313" key="5">
    <source>
        <dbReference type="Proteomes" id="UP000240357"/>
    </source>
</evidence>
<dbReference type="Gene3D" id="1.20.120.20">
    <property type="entry name" value="Apolipoprotein"/>
    <property type="match status" value="1"/>
</dbReference>
<feature type="region of interest" description="Disordered" evidence="2">
    <location>
        <begin position="1"/>
        <end position="23"/>
    </location>
</feature>
<feature type="compositionally biased region" description="Basic and acidic residues" evidence="2">
    <location>
        <begin position="447"/>
        <end position="472"/>
    </location>
</feature>
<keyword evidence="5" id="KW-1185">Reference proteome</keyword>
<proteinExistence type="predicted"/>
<feature type="compositionally biased region" description="Basic and acidic residues" evidence="2">
    <location>
        <begin position="684"/>
        <end position="700"/>
    </location>
</feature>
<feature type="compositionally biased region" description="Basic and acidic residues" evidence="2">
    <location>
        <begin position="88"/>
        <end position="109"/>
    </location>
</feature>
<gene>
    <name evidence="4" type="ORF">AHMF7605_01700</name>
</gene>
<dbReference type="InterPro" id="IPR025295">
    <property type="entry name" value="eCIS_core_dom"/>
</dbReference>
<dbReference type="EMBL" id="PYFT01000001">
    <property type="protein sequence ID" value="PSR52324.1"/>
    <property type="molecule type" value="Genomic_DNA"/>
</dbReference>
<feature type="compositionally biased region" description="Basic and acidic residues" evidence="2">
    <location>
        <begin position="529"/>
        <end position="540"/>
    </location>
</feature>
<organism evidence="4 5">
    <name type="scientific">Adhaeribacter arboris</name>
    <dbReference type="NCBI Taxonomy" id="2072846"/>
    <lineage>
        <taxon>Bacteria</taxon>
        <taxon>Pseudomonadati</taxon>
        <taxon>Bacteroidota</taxon>
        <taxon>Cytophagia</taxon>
        <taxon>Cytophagales</taxon>
        <taxon>Hymenobacteraceae</taxon>
        <taxon>Adhaeribacter</taxon>
    </lineage>
</organism>
<keyword evidence="1" id="KW-0175">Coiled coil</keyword>
<feature type="region of interest" description="Disordered" evidence="2">
    <location>
        <begin position="617"/>
        <end position="727"/>
    </location>
</feature>
<feature type="region of interest" description="Disordered" evidence="2">
    <location>
        <begin position="434"/>
        <end position="579"/>
    </location>
</feature>
<protein>
    <recommendedName>
        <fullName evidence="3">eCIS core domain-containing protein</fullName>
    </recommendedName>
</protein>
<accession>A0A2T2Y9Y7</accession>
<dbReference type="RefSeq" id="WP_106925834.1">
    <property type="nucleotide sequence ID" value="NZ_PYFT01000001.1"/>
</dbReference>
<feature type="region of interest" description="Disordered" evidence="2">
    <location>
        <begin position="78"/>
        <end position="110"/>
    </location>
</feature>
<feature type="coiled-coil region" evidence="1">
    <location>
        <begin position="925"/>
        <end position="978"/>
    </location>
</feature>
<feature type="compositionally biased region" description="Polar residues" evidence="2">
    <location>
        <begin position="1"/>
        <end position="15"/>
    </location>
</feature>
<evidence type="ECO:0000259" key="3">
    <source>
        <dbReference type="Pfam" id="PF13699"/>
    </source>
</evidence>
<feature type="region of interest" description="Disordered" evidence="2">
    <location>
        <begin position="320"/>
        <end position="345"/>
    </location>
</feature>
<feature type="compositionally biased region" description="Polar residues" evidence="2">
    <location>
        <begin position="624"/>
        <end position="633"/>
    </location>
</feature>
<dbReference type="Pfam" id="PF13699">
    <property type="entry name" value="eCIS_core"/>
    <property type="match status" value="2"/>
</dbReference>
<dbReference type="OrthoDB" id="894429at2"/>
<comment type="caution">
    <text evidence="4">The sequence shown here is derived from an EMBL/GenBank/DDBJ whole genome shotgun (WGS) entry which is preliminary data.</text>
</comment>
<feature type="domain" description="eCIS core" evidence="3">
    <location>
        <begin position="344"/>
        <end position="420"/>
    </location>
</feature>
<sequence>MFSTTEKTSKSTPAIQQKAADTSFFKKTGEEGFFGRKETAKPENTAFFNAPVQAKLKVSSPDDPQEKEADAVTAQVMRMPEPVVSASVEEKKEEKLARREEKEVQRNPEEPTVVPIQAKEEAEPKLAAKLSATVQRLARKAAEQQDILGSKANADYTVNRKTSSYYPAEIEPHSGRGSPNNVDKFEQTLAASKGGGSALPNSTRQFMENRFGADFSGVRIHTGSTAENLSSSIQAQAFAHGNDIYFNQGKFSPDSASGCTLLAHELTHTIQQNSSYKNKNISTKQTAQAISTSKLALPSQASLVTKREISRKQSDLLYRAPAAETSTSQSTETVDISNKSGGSPLPADAQEFFQDSYGADVRDIRVHVDAEAAAICRARRVPAFTQGGHICFEPARYAPTTEEGGALLAKQVSHSLAQRSVAIPGLLNQINTARQADHSTSAPAKSKQPENKERTTAKDKNKAASKEKEVKPAKGVSVKPKGKRRPNQLDGPPVKSVKANPKKSPTTPEEDPAFQKAVGKAKAAAKNQKQHEPADAKATDAQKAAPAAPKEAESKAQERKTGGLDAAGKNEKPFDEKSFKADLLKKIEEITPETLEEATEFKENNKIGEVKNVMGEKVSHEKQATTGPVTQAAEQPLQVNEADSKKPLPLPPTHPGTIPGKPVAQDAAPKPKLNNEISLQEQSKSLDDEMKAHNVTEEQLTKSNEPSFAAALSEKKGAQKDAAEKPQQYRKAEGLLLNQAKATVQAESIRSVTSMHTARGKNFNAVVQHQQTTKQKDQERRAAVAKEIEAKYAATEEKVKKALEAADTESNQLFEAGSEAARKEFEDYVAERMSAYKRRRYSGFWGGLRWAKDKIFGMPDEVNAFYTQGRQLYLNKMDQVITQVAHTVTTKLNEAKQAITDGKKAIDEYVSQLPKDLVEVGKEAASTIQDKFEALEQSVNDKRDELIEGLAKKYVDNVKKLDDRITEMKEANQGLIDKAIGFLKKVWQIIKDLTNLFTSIFAKLASIIGVVLSDPGGFFDNLGKAFSLGFNNFKKNFLGYLEQGLMDWLKTNLGIAGLEIPKKFDPAAIFSLALQVMGITKEHIRERAVALLGKRKVELLEGGGELLARIYKEGLGVIWDIIYEKLRDFKEIVWEAIKSFLQTKIIEAALTFLLSMLNPIGAFIKVCMAIYDFLMMLVRFKDRIMELLDTILNAVTNIASGAIDGAAKAIEGAFAKSIPVIIGFLAALLHLNDIAAKIRDIIMRVKGRVEKAIDWVLQKAVGLVKGVGGAVKTGVKGLLNWLGLRKTFTSGTATHTIYFAGNPENPELMIATNPKTFAQAVTDRRTELSNDDTMDRSKKSNFRRKLTDAEKTYTAMNVLKDSLKQSTDEKEKSATQREVFRLVDKIIEILVEVGVTEHDVKREVLTAPVQVGDFVKQGSKEYEIKELNDAEQRVKALYLAEAGGTANFLYIDYGKSYSKIPQPSQMPVDEKFLKLNAQTAWDSYAEANKVLNYRRSGFQLNNDDNYQWEHTVEHSTLRNGIFSSRQVNSQTNLAWASTSINQEVNRLYTTYDRSKIDFLPNNLKSRLKRPNDQGIDELISIREYLLLSRNFAEHEEFKRAYYRSKGVSVKPGTSKGFGFYQVLS</sequence>
<name>A0A2T2Y9Y7_9BACT</name>
<feature type="compositionally biased region" description="Low complexity" evidence="2">
    <location>
        <begin position="514"/>
        <end position="527"/>
    </location>
</feature>